<dbReference type="PANTHER" id="PTHR19446">
    <property type="entry name" value="REVERSE TRANSCRIPTASES"/>
    <property type="match status" value="1"/>
</dbReference>
<dbReference type="AlphaFoldDB" id="A0A397S8V8"/>
<comment type="caution">
    <text evidence="1">The sequence shown here is derived from an EMBL/GenBank/DDBJ whole genome shotgun (WGS) entry which is preliminary data.</text>
</comment>
<evidence type="ECO:0008006" key="3">
    <source>
        <dbReference type="Google" id="ProtNLM"/>
    </source>
</evidence>
<dbReference type="Proteomes" id="UP000265703">
    <property type="component" value="Unassembled WGS sequence"/>
</dbReference>
<proteinExistence type="predicted"/>
<sequence length="288" mass="33253">MDSNTTSNANLDKRTTIKKLTNIHSSPIEDFIKIGVINIHGGFNSKLDGILDFFDKENFFLLGLVETGLHGNLNASTNKYIPINRTKTKYYIYHDDSDVIAFHNQTPKPTWPINDTSPPNRRIDLIFANKTLTEHSLGNTSEETPCTADTYQDLPPEWADIYTPKPHIQTDWFNRKMDPITLTELQDTMLSLPNNKASGPSGIIYEDIKHLDTHTKQFLVDFFNIILTHHIYPKEWNDALLFPIPKPKDWNCQINNTRPIILTQQPSQPFRTLYDRTNNPYQAHNRTF</sequence>
<accession>A0A397S8V8</accession>
<gene>
    <name evidence="1" type="ORF">C1645_743560</name>
</gene>
<evidence type="ECO:0000313" key="2">
    <source>
        <dbReference type="Proteomes" id="UP000265703"/>
    </source>
</evidence>
<evidence type="ECO:0000313" key="1">
    <source>
        <dbReference type="EMBL" id="RIA82750.1"/>
    </source>
</evidence>
<organism evidence="1 2">
    <name type="scientific">Glomus cerebriforme</name>
    <dbReference type="NCBI Taxonomy" id="658196"/>
    <lineage>
        <taxon>Eukaryota</taxon>
        <taxon>Fungi</taxon>
        <taxon>Fungi incertae sedis</taxon>
        <taxon>Mucoromycota</taxon>
        <taxon>Glomeromycotina</taxon>
        <taxon>Glomeromycetes</taxon>
        <taxon>Glomerales</taxon>
        <taxon>Glomeraceae</taxon>
        <taxon>Glomus</taxon>
    </lineage>
</organism>
<protein>
    <recommendedName>
        <fullName evidence="3">Endonuclease/exonuclease/phosphatase</fullName>
    </recommendedName>
</protein>
<reference evidence="1 2" key="1">
    <citation type="submission" date="2018-06" db="EMBL/GenBank/DDBJ databases">
        <title>Comparative genomics reveals the genomic features of Rhizophagus irregularis, R. cerebriforme, R. diaphanum and Gigaspora rosea, and their symbiotic lifestyle signature.</title>
        <authorList>
            <person name="Morin E."/>
            <person name="San Clemente H."/>
            <person name="Chen E.C.H."/>
            <person name="De La Providencia I."/>
            <person name="Hainaut M."/>
            <person name="Kuo A."/>
            <person name="Kohler A."/>
            <person name="Murat C."/>
            <person name="Tang N."/>
            <person name="Roy S."/>
            <person name="Loubradou J."/>
            <person name="Henrissat B."/>
            <person name="Grigoriev I.V."/>
            <person name="Corradi N."/>
            <person name="Roux C."/>
            <person name="Martin F.M."/>
        </authorList>
    </citation>
    <scope>NUCLEOTIDE SEQUENCE [LARGE SCALE GENOMIC DNA]</scope>
    <source>
        <strain evidence="1 2">DAOM 227022</strain>
    </source>
</reference>
<dbReference type="EMBL" id="QKYT01000634">
    <property type="protein sequence ID" value="RIA82750.1"/>
    <property type="molecule type" value="Genomic_DNA"/>
</dbReference>
<keyword evidence="2" id="KW-1185">Reference proteome</keyword>
<dbReference type="OrthoDB" id="7697103at2759"/>
<name>A0A397S8V8_9GLOM</name>